<dbReference type="PROSITE" id="PS50157">
    <property type="entry name" value="ZINC_FINGER_C2H2_2"/>
    <property type="match status" value="2"/>
</dbReference>
<keyword evidence="6" id="KW-0238">DNA-binding</keyword>
<keyword evidence="4 8" id="KW-0863">Zinc-finger</keyword>
<proteinExistence type="predicted"/>
<comment type="subcellular location">
    <subcellularLocation>
        <location evidence="1">Nucleus</location>
    </subcellularLocation>
</comment>
<keyword evidence="2" id="KW-0479">Metal-binding</keyword>
<evidence type="ECO:0000313" key="11">
    <source>
        <dbReference type="Proteomes" id="UP001162164"/>
    </source>
</evidence>
<evidence type="ECO:0000256" key="1">
    <source>
        <dbReference type="ARBA" id="ARBA00004123"/>
    </source>
</evidence>
<feature type="domain" description="C2H2-type" evidence="9">
    <location>
        <begin position="177"/>
        <end position="204"/>
    </location>
</feature>
<evidence type="ECO:0000256" key="3">
    <source>
        <dbReference type="ARBA" id="ARBA00022737"/>
    </source>
</evidence>
<dbReference type="Gene3D" id="3.30.160.60">
    <property type="entry name" value="Classic Zinc Finger"/>
    <property type="match status" value="2"/>
</dbReference>
<name>A0ABQ9JDQ3_9CUCU</name>
<dbReference type="SUPFAM" id="SSF57667">
    <property type="entry name" value="beta-beta-alpha zinc fingers"/>
    <property type="match status" value="1"/>
</dbReference>
<evidence type="ECO:0000256" key="6">
    <source>
        <dbReference type="ARBA" id="ARBA00023125"/>
    </source>
</evidence>
<protein>
    <recommendedName>
        <fullName evidence="9">C2H2-type domain-containing protein</fullName>
    </recommendedName>
</protein>
<dbReference type="InterPro" id="IPR013087">
    <property type="entry name" value="Znf_C2H2_type"/>
</dbReference>
<dbReference type="EMBL" id="JAPWTJ010000700">
    <property type="protein sequence ID" value="KAJ8976294.1"/>
    <property type="molecule type" value="Genomic_DNA"/>
</dbReference>
<dbReference type="InterPro" id="IPR036236">
    <property type="entry name" value="Znf_C2H2_sf"/>
</dbReference>
<gene>
    <name evidence="10" type="ORF">NQ317_001933</name>
</gene>
<evidence type="ECO:0000313" key="10">
    <source>
        <dbReference type="EMBL" id="KAJ8976294.1"/>
    </source>
</evidence>
<dbReference type="Proteomes" id="UP001162164">
    <property type="component" value="Unassembled WGS sequence"/>
</dbReference>
<comment type="caution">
    <text evidence="10">The sequence shown here is derived from an EMBL/GenBank/DDBJ whole genome shotgun (WGS) entry which is preliminary data.</text>
</comment>
<organism evidence="10 11">
    <name type="scientific">Molorchus minor</name>
    <dbReference type="NCBI Taxonomy" id="1323400"/>
    <lineage>
        <taxon>Eukaryota</taxon>
        <taxon>Metazoa</taxon>
        <taxon>Ecdysozoa</taxon>
        <taxon>Arthropoda</taxon>
        <taxon>Hexapoda</taxon>
        <taxon>Insecta</taxon>
        <taxon>Pterygota</taxon>
        <taxon>Neoptera</taxon>
        <taxon>Endopterygota</taxon>
        <taxon>Coleoptera</taxon>
        <taxon>Polyphaga</taxon>
        <taxon>Cucujiformia</taxon>
        <taxon>Chrysomeloidea</taxon>
        <taxon>Cerambycidae</taxon>
        <taxon>Lamiinae</taxon>
        <taxon>Monochamini</taxon>
        <taxon>Molorchus</taxon>
    </lineage>
</organism>
<dbReference type="PANTHER" id="PTHR24392">
    <property type="entry name" value="ZINC FINGER PROTEIN"/>
    <property type="match status" value="1"/>
</dbReference>
<keyword evidence="5" id="KW-0862">Zinc</keyword>
<feature type="domain" description="C2H2-type" evidence="9">
    <location>
        <begin position="146"/>
        <end position="173"/>
    </location>
</feature>
<evidence type="ECO:0000256" key="5">
    <source>
        <dbReference type="ARBA" id="ARBA00022833"/>
    </source>
</evidence>
<evidence type="ECO:0000256" key="7">
    <source>
        <dbReference type="ARBA" id="ARBA00023242"/>
    </source>
</evidence>
<evidence type="ECO:0000256" key="2">
    <source>
        <dbReference type="ARBA" id="ARBA00022723"/>
    </source>
</evidence>
<keyword evidence="3" id="KW-0677">Repeat</keyword>
<keyword evidence="11" id="KW-1185">Reference proteome</keyword>
<evidence type="ECO:0000256" key="8">
    <source>
        <dbReference type="PROSITE-ProRule" id="PRU00042"/>
    </source>
</evidence>
<accession>A0ABQ9JDQ3</accession>
<keyword evidence="7" id="KW-0539">Nucleus</keyword>
<evidence type="ECO:0000256" key="4">
    <source>
        <dbReference type="ARBA" id="ARBA00022771"/>
    </source>
</evidence>
<dbReference type="SMART" id="SM00355">
    <property type="entry name" value="ZnF_C2H2"/>
    <property type="match status" value="4"/>
</dbReference>
<sequence length="230" mass="27212">MKSSITRNEIIIKKALSNKHDSDFKEFDIKVEEHNIKEEVNENLPNELGRKNAGVQAYKYETCEFTAKRQDIHESHCLVHSSETLKCDTAEFETKHYDFTNADLQRHKNNSIKMYKCCECEYKTKLLSALKRHTIVHKNASEVTMYQCLECEYQTKRRAYLKTHRLIHKKASEVTIYKCCECDYKTKLLAHLKRHAIVHKNSSELTMYKCLECEYKTKHQAYPQDTQFNS</sequence>
<reference evidence="10" key="1">
    <citation type="journal article" date="2023" name="Insect Mol. Biol.">
        <title>Genome sequencing provides insights into the evolution of gene families encoding plant cell wall-degrading enzymes in longhorned beetles.</title>
        <authorList>
            <person name="Shin N.R."/>
            <person name="Okamura Y."/>
            <person name="Kirsch R."/>
            <person name="Pauchet Y."/>
        </authorList>
    </citation>
    <scope>NUCLEOTIDE SEQUENCE</scope>
    <source>
        <strain evidence="10">MMC_N1</strain>
    </source>
</reference>
<evidence type="ECO:0000259" key="9">
    <source>
        <dbReference type="PROSITE" id="PS50157"/>
    </source>
</evidence>